<sequence>MTAHAPTTADLHGCISRHVHLPHLLSESARALTILPQYGKTVTQGSALALNHLSRGSPSA</sequence>
<proteinExistence type="predicted"/>
<accession>A0ABV6MNN7</accession>
<keyword evidence="2" id="KW-1185">Reference proteome</keyword>
<dbReference type="Proteomes" id="UP001589810">
    <property type="component" value="Unassembled WGS sequence"/>
</dbReference>
<organism evidence="1 2">
    <name type="scientific">Kutzneria chonburiensis</name>
    <dbReference type="NCBI Taxonomy" id="1483604"/>
    <lineage>
        <taxon>Bacteria</taxon>
        <taxon>Bacillati</taxon>
        <taxon>Actinomycetota</taxon>
        <taxon>Actinomycetes</taxon>
        <taxon>Pseudonocardiales</taxon>
        <taxon>Pseudonocardiaceae</taxon>
        <taxon>Kutzneria</taxon>
    </lineage>
</organism>
<gene>
    <name evidence="1" type="ORF">ACFFH7_10590</name>
</gene>
<dbReference type="RefSeq" id="WP_379793919.1">
    <property type="nucleotide sequence ID" value="NZ_JBHLUD010000002.1"/>
</dbReference>
<evidence type="ECO:0000313" key="2">
    <source>
        <dbReference type="Proteomes" id="UP001589810"/>
    </source>
</evidence>
<evidence type="ECO:0000313" key="1">
    <source>
        <dbReference type="EMBL" id="MFC0541930.1"/>
    </source>
</evidence>
<reference evidence="1 2" key="1">
    <citation type="submission" date="2024-09" db="EMBL/GenBank/DDBJ databases">
        <authorList>
            <person name="Sun Q."/>
            <person name="Mori K."/>
        </authorList>
    </citation>
    <scope>NUCLEOTIDE SEQUENCE [LARGE SCALE GENOMIC DNA]</scope>
    <source>
        <strain evidence="1 2">TBRC 1432</strain>
    </source>
</reference>
<name>A0ABV6MNN7_9PSEU</name>
<dbReference type="EMBL" id="JBHLUD010000002">
    <property type="protein sequence ID" value="MFC0541930.1"/>
    <property type="molecule type" value="Genomic_DNA"/>
</dbReference>
<comment type="caution">
    <text evidence="1">The sequence shown here is derived from an EMBL/GenBank/DDBJ whole genome shotgun (WGS) entry which is preliminary data.</text>
</comment>
<protein>
    <submittedName>
        <fullName evidence="1">Uncharacterized protein</fullName>
    </submittedName>
</protein>